<dbReference type="InterPro" id="IPR002213">
    <property type="entry name" value="UDP_glucos_trans"/>
</dbReference>
<reference evidence="3" key="1">
    <citation type="submission" date="2021-01" db="EMBL/GenBank/DDBJ databases">
        <title>Adiantum capillus-veneris genome.</title>
        <authorList>
            <person name="Fang Y."/>
            <person name="Liao Q."/>
        </authorList>
    </citation>
    <scope>NUCLEOTIDE SEQUENCE</scope>
    <source>
        <strain evidence="3">H3</strain>
        <tissue evidence="3">Leaf</tissue>
    </source>
</reference>
<dbReference type="OrthoDB" id="5835829at2759"/>
<gene>
    <name evidence="3" type="ORF">GOP47_0016195</name>
</gene>
<dbReference type="PANTHER" id="PTHR11926:SF774">
    <property type="entry name" value="UDP-GLYCOSYLTRANSFERASE 85A1-RELATED"/>
    <property type="match status" value="1"/>
</dbReference>
<proteinExistence type="inferred from homology"/>
<protein>
    <recommendedName>
        <fullName evidence="5">Glycosyltransferase</fullName>
    </recommendedName>
</protein>
<comment type="caution">
    <text evidence="3">The sequence shown here is derived from an EMBL/GenBank/DDBJ whole genome shotgun (WGS) entry which is preliminary data.</text>
</comment>
<dbReference type="Pfam" id="PF00201">
    <property type="entry name" value="UDPGT"/>
    <property type="match status" value="1"/>
</dbReference>
<dbReference type="Proteomes" id="UP000886520">
    <property type="component" value="Chromosome 16"/>
</dbReference>
<dbReference type="AlphaFoldDB" id="A0A9D4UH82"/>
<comment type="similarity">
    <text evidence="1">Belongs to the UDP-glycosyltransferase family.</text>
</comment>
<keyword evidence="2" id="KW-0808">Transferase</keyword>
<accession>A0A9D4UH82</accession>
<dbReference type="GO" id="GO:0080044">
    <property type="term" value="F:quercetin 7-O-glucosyltransferase activity"/>
    <property type="evidence" value="ECO:0007669"/>
    <property type="project" value="TreeGrafter"/>
</dbReference>
<evidence type="ECO:0000256" key="2">
    <source>
        <dbReference type="ARBA" id="ARBA00022679"/>
    </source>
</evidence>
<evidence type="ECO:0000256" key="1">
    <source>
        <dbReference type="ARBA" id="ARBA00009995"/>
    </source>
</evidence>
<dbReference type="Gene3D" id="3.40.50.2000">
    <property type="entry name" value="Glycogen Phosphorylase B"/>
    <property type="match status" value="2"/>
</dbReference>
<dbReference type="SUPFAM" id="SSF53756">
    <property type="entry name" value="UDP-Glycosyltransferase/glycogen phosphorylase"/>
    <property type="match status" value="1"/>
</dbReference>
<dbReference type="EMBL" id="JABFUD020000016">
    <property type="protein sequence ID" value="KAI5067850.1"/>
    <property type="molecule type" value="Genomic_DNA"/>
</dbReference>
<organism evidence="3 4">
    <name type="scientific">Adiantum capillus-veneris</name>
    <name type="common">Maidenhair fern</name>
    <dbReference type="NCBI Taxonomy" id="13818"/>
    <lineage>
        <taxon>Eukaryota</taxon>
        <taxon>Viridiplantae</taxon>
        <taxon>Streptophyta</taxon>
        <taxon>Embryophyta</taxon>
        <taxon>Tracheophyta</taxon>
        <taxon>Polypodiopsida</taxon>
        <taxon>Polypodiidae</taxon>
        <taxon>Polypodiales</taxon>
        <taxon>Pteridineae</taxon>
        <taxon>Pteridaceae</taxon>
        <taxon>Vittarioideae</taxon>
        <taxon>Adiantum</taxon>
    </lineage>
</organism>
<evidence type="ECO:0008006" key="5">
    <source>
        <dbReference type="Google" id="ProtNLM"/>
    </source>
</evidence>
<dbReference type="GO" id="GO:0080043">
    <property type="term" value="F:quercetin 3-O-glucosyltransferase activity"/>
    <property type="evidence" value="ECO:0007669"/>
    <property type="project" value="TreeGrafter"/>
</dbReference>
<sequence length="483" mass="52517">MVAQGNGPHVVIFPYDEHGHVTPSFALGRALTRVGIQVTGVLTATRYARVASIASADRTPLFDIVAIPDSAEAGSSKQDDVCYQQSMQHLEPGLEELMLRLQPRPSCLMSDILFPWSQDIADRLHIPRFHICTFPAIIPLVLSYTPALYARGLLPYRPEMENELVDFIPGLPKLFKLCDVPNDFRSRDRQQLEFLFEIMKGMKRAAGAIINTVYELEPEVVQSLVAKVGLIVYTLGSMSSLELDAPEACHLSCTVPGPANGCSTTECLEWLNVQPLASVVYVALGSIVSFTEEEVQEMALGLEASGQPFLWVLRQPPGGGDGKNVQVDLMSALPDGFLERNRERGRVISWAPQTAVLAHPSLGCFLTHCGMASLLEALSAGVPMIGGFCKISDQNTNLRLLSQEWEVAIPLSSPMSHQNIPLSSRVACCVKEVLHGERGRTLRRNALAMKSTLGQAVSAPHGSSYLNLIKLAHAVINACAPSA</sequence>
<evidence type="ECO:0000313" key="4">
    <source>
        <dbReference type="Proteomes" id="UP000886520"/>
    </source>
</evidence>
<evidence type="ECO:0000313" key="3">
    <source>
        <dbReference type="EMBL" id="KAI5067850.1"/>
    </source>
</evidence>
<dbReference type="PANTHER" id="PTHR11926">
    <property type="entry name" value="GLUCOSYL/GLUCURONOSYL TRANSFERASES"/>
    <property type="match status" value="1"/>
</dbReference>
<keyword evidence="4" id="KW-1185">Reference proteome</keyword>
<name>A0A9D4UH82_ADICA</name>
<dbReference type="FunFam" id="3.40.50.2000:FF:000056">
    <property type="entry name" value="Glycosyltransferase"/>
    <property type="match status" value="1"/>
</dbReference>
<dbReference type="CDD" id="cd03784">
    <property type="entry name" value="GT1_Gtf-like"/>
    <property type="match status" value="1"/>
</dbReference>